<evidence type="ECO:0000256" key="1">
    <source>
        <dbReference type="SAM" id="SignalP"/>
    </source>
</evidence>
<keyword evidence="3" id="KW-1185">Reference proteome</keyword>
<dbReference type="InterPro" id="IPR031959">
    <property type="entry name" value="DUF4779"/>
</dbReference>
<dbReference type="Proteomes" id="UP001159363">
    <property type="component" value="Chromosome 3"/>
</dbReference>
<reference evidence="2 3" key="1">
    <citation type="submission" date="2023-02" db="EMBL/GenBank/DDBJ databases">
        <title>LHISI_Scaffold_Assembly.</title>
        <authorList>
            <person name="Stuart O.P."/>
            <person name="Cleave R."/>
            <person name="Magrath M.J.L."/>
            <person name="Mikheyev A.S."/>
        </authorList>
    </citation>
    <scope>NUCLEOTIDE SEQUENCE [LARGE SCALE GENOMIC DNA]</scope>
    <source>
        <strain evidence="2">Daus_M_001</strain>
        <tissue evidence="2">Leg muscle</tissue>
    </source>
</reference>
<gene>
    <name evidence="2" type="ORF">PR048_008520</name>
</gene>
<comment type="caution">
    <text evidence="2">The sequence shown here is derived from an EMBL/GenBank/DDBJ whole genome shotgun (WGS) entry which is preliminary data.</text>
</comment>
<organism evidence="2 3">
    <name type="scientific">Dryococelus australis</name>
    <dbReference type="NCBI Taxonomy" id="614101"/>
    <lineage>
        <taxon>Eukaryota</taxon>
        <taxon>Metazoa</taxon>
        <taxon>Ecdysozoa</taxon>
        <taxon>Arthropoda</taxon>
        <taxon>Hexapoda</taxon>
        <taxon>Insecta</taxon>
        <taxon>Pterygota</taxon>
        <taxon>Neoptera</taxon>
        <taxon>Polyneoptera</taxon>
        <taxon>Phasmatodea</taxon>
        <taxon>Verophasmatodea</taxon>
        <taxon>Anareolatae</taxon>
        <taxon>Phasmatidae</taxon>
        <taxon>Eurycanthinae</taxon>
        <taxon>Dryococelus</taxon>
    </lineage>
</organism>
<name>A0ABQ9HY49_9NEOP</name>
<protein>
    <submittedName>
        <fullName evidence="2">Uncharacterized protein</fullName>
    </submittedName>
</protein>
<feature type="signal peptide" evidence="1">
    <location>
        <begin position="1"/>
        <end position="22"/>
    </location>
</feature>
<dbReference type="Pfam" id="PF16009">
    <property type="entry name" value="DUF4779"/>
    <property type="match status" value="1"/>
</dbReference>
<evidence type="ECO:0000313" key="2">
    <source>
        <dbReference type="EMBL" id="KAJ8889026.1"/>
    </source>
</evidence>
<dbReference type="EMBL" id="JARBHB010000003">
    <property type="protein sequence ID" value="KAJ8889026.1"/>
    <property type="molecule type" value="Genomic_DNA"/>
</dbReference>
<proteinExistence type="predicted"/>
<accession>A0ABQ9HY49</accession>
<keyword evidence="1" id="KW-0732">Signal</keyword>
<feature type="chain" id="PRO_5046772331" evidence="1">
    <location>
        <begin position="23"/>
        <end position="441"/>
    </location>
</feature>
<evidence type="ECO:0000313" key="3">
    <source>
        <dbReference type="Proteomes" id="UP001159363"/>
    </source>
</evidence>
<sequence>MYRGCQFLSLVLMCAFVVTVFCEALNESETNPDGQKTTVAEHLGSALSKEKQNERHKRKLVDIRSEEIAASHILGPSIFVGHVGDYGGYGEQGYGGLGGENFGLVKSAGDFYGNQNIGSSQGEIGFYGVGGSRGGTNLASANSYGGSNAAKQGSGSDAGYYGNAVGARRGHNVGNAYYGDQAYNQNGAAVQGIGSKGGHRKGHHTAGFHNTYHKDESGKTSTFYDDGADEGGHYSYDARDGIYRDGAANVQGGGFQDGAYLDNQQARQGNYGASAAFDALQGNKGLHSSGQYLDDQQRYGLGKSANKYGRKAYTGQEGGGDSYYTGGGSGYDYGHGGGANVYHNGPPAVTGGYLIPATGYGFYEKKASTLHPQEYYPVKSGKYYSPRVISENSRLAAKDFDGLEQTVKGVATFVDKITHPDEILLPDQYNSKRVYFDPVRY</sequence>